<dbReference type="GO" id="GO:0008289">
    <property type="term" value="F:lipid binding"/>
    <property type="evidence" value="ECO:0007669"/>
    <property type="project" value="UniProtKB-KW"/>
</dbReference>
<gene>
    <name evidence="8" type="ordered locus">midi_00161</name>
</gene>
<evidence type="ECO:0000313" key="9">
    <source>
        <dbReference type="Proteomes" id="UP000006639"/>
    </source>
</evidence>
<accession>F7XUY2</accession>
<keyword evidence="4" id="KW-0809">Transit peptide</keyword>
<evidence type="ECO:0000256" key="4">
    <source>
        <dbReference type="ARBA" id="ARBA00022946"/>
    </source>
</evidence>
<name>F7XUY2_MIDMI</name>
<evidence type="ECO:0000256" key="6">
    <source>
        <dbReference type="ARBA" id="ARBA00058104"/>
    </source>
</evidence>
<dbReference type="STRING" id="696127.midi_00161"/>
<dbReference type="PANTHER" id="PTHR21427">
    <property type="entry name" value="UBIQUINONE BIOSYNTHESIS PROTEIN COQ9, MITOCHONDRIAL"/>
    <property type="match status" value="1"/>
</dbReference>
<feature type="domain" description="COQ9 C-terminal" evidence="7">
    <location>
        <begin position="115"/>
        <end position="184"/>
    </location>
</feature>
<evidence type="ECO:0000256" key="5">
    <source>
        <dbReference type="ARBA" id="ARBA00023121"/>
    </source>
</evidence>
<dbReference type="PANTHER" id="PTHR21427:SF19">
    <property type="entry name" value="UBIQUINONE BIOSYNTHESIS PROTEIN COQ9, MITOCHONDRIAL"/>
    <property type="match status" value="1"/>
</dbReference>
<dbReference type="AlphaFoldDB" id="F7XUY2"/>
<sequence>MQEPIRKKLFESALKIIPFEGWCPDLLIKAERAVNLPEGTASVLFPGAINDFFEYYIEEIDREMLSVYRNSTSSNMKVHQRIRQCVISRIEVLARNKSVVTRGLAFLAMPINYALSLRVLWKTVDLIWYEAGRDQSTDFNYYTKRALLAGVYSSTILYWINDESEDFTKTMGFLDRRLEDIHKIYKAKEKFAGVINL</sequence>
<reference evidence="8 9" key="1">
    <citation type="journal article" date="2011" name="Mol. Biol. Evol.">
        <title>Phylogenomic evidence for the presence of a flagellum and cbb3 oxidase in the free-living mitochondrial ancestor.</title>
        <authorList>
            <person name="Sassera D."/>
            <person name="Lo N."/>
            <person name="Epis S."/>
            <person name="D'Auria G."/>
            <person name="Montagna M."/>
            <person name="Comandatore F."/>
            <person name="Horner D."/>
            <person name="Pereto J."/>
            <person name="Luciano A.M."/>
            <person name="Franciosi F."/>
            <person name="Ferri E."/>
            <person name="Crotti E."/>
            <person name="Bazzocchi C."/>
            <person name="Daffonchio D."/>
            <person name="Sacchi L."/>
            <person name="Moya A."/>
            <person name="Latorre A."/>
            <person name="Bandi C."/>
        </authorList>
    </citation>
    <scope>NUCLEOTIDE SEQUENCE [LARGE SCALE GENOMIC DNA]</scope>
    <source>
        <strain evidence="8 9">IricVA</strain>
    </source>
</reference>
<dbReference type="InterPro" id="IPR012762">
    <property type="entry name" value="Ubiq_biosynth_COQ9"/>
</dbReference>
<dbReference type="OrthoDB" id="7201143at2"/>
<dbReference type="Pfam" id="PF08511">
    <property type="entry name" value="COQ9"/>
    <property type="match status" value="1"/>
</dbReference>
<evidence type="ECO:0000256" key="1">
    <source>
        <dbReference type="ARBA" id="ARBA00004749"/>
    </source>
</evidence>
<protein>
    <submittedName>
        <fullName evidence="8">RpsU-divergently transcribed protein</fullName>
    </submittedName>
</protein>
<comment type="function">
    <text evidence="6">Membrane-associated protein that warps the membrane surface to access and bind aromatic isoprenes with high specificity, including ubiquinone (CoQ) isoprene intermediates and presents them directly to COQ7, therefore facilitating the COQ7-mediated hydroxylase step. Participates in the biosynthesis of coenzyme Q, also named ubiquinone, an essential lipid-soluble electron transporter for aerobic cellular respiration.</text>
</comment>
<dbReference type="KEGG" id="mmn:midi_00161"/>
<evidence type="ECO:0000256" key="3">
    <source>
        <dbReference type="ARBA" id="ARBA00022688"/>
    </source>
</evidence>
<dbReference type="NCBIfam" id="TIGR02396">
    <property type="entry name" value="diverge_rpsU"/>
    <property type="match status" value="1"/>
</dbReference>
<keyword evidence="3" id="KW-0831">Ubiquinone biosynthesis</keyword>
<proteinExistence type="inferred from homology"/>
<organism evidence="8 9">
    <name type="scientific">Midichloria mitochondrii (strain IricVA)</name>
    <dbReference type="NCBI Taxonomy" id="696127"/>
    <lineage>
        <taxon>Bacteria</taxon>
        <taxon>Pseudomonadati</taxon>
        <taxon>Pseudomonadota</taxon>
        <taxon>Alphaproteobacteria</taxon>
        <taxon>Rickettsiales</taxon>
        <taxon>Candidatus Midichloriaceae</taxon>
        <taxon>Candidatus Midichloria</taxon>
    </lineage>
</organism>
<evidence type="ECO:0000259" key="7">
    <source>
        <dbReference type="Pfam" id="PF08511"/>
    </source>
</evidence>
<dbReference type="Gene3D" id="1.10.357.10">
    <property type="entry name" value="Tetracycline Repressor, domain 2"/>
    <property type="match status" value="1"/>
</dbReference>
<dbReference type="InterPro" id="IPR013718">
    <property type="entry name" value="COQ9_C"/>
</dbReference>
<dbReference type="HOGENOM" id="CLU_057411_3_0_5"/>
<keyword evidence="9" id="KW-1185">Reference proteome</keyword>
<dbReference type="GO" id="GO:0006744">
    <property type="term" value="P:ubiquinone biosynthetic process"/>
    <property type="evidence" value="ECO:0007669"/>
    <property type="project" value="UniProtKB-KW"/>
</dbReference>
<dbReference type="RefSeq" id="WP_013950697.1">
    <property type="nucleotide sequence ID" value="NC_015722.1"/>
</dbReference>
<dbReference type="EMBL" id="CP002130">
    <property type="protein sequence ID" value="AEI88481.1"/>
    <property type="molecule type" value="Genomic_DNA"/>
</dbReference>
<comment type="similarity">
    <text evidence="2">Belongs to the COQ9 family.</text>
</comment>
<evidence type="ECO:0000313" key="8">
    <source>
        <dbReference type="EMBL" id="AEI88481.1"/>
    </source>
</evidence>
<comment type="pathway">
    <text evidence="1">Cofactor biosynthesis; ubiquinone biosynthesis.</text>
</comment>
<evidence type="ECO:0000256" key="2">
    <source>
        <dbReference type="ARBA" id="ARBA00010766"/>
    </source>
</evidence>
<dbReference type="Proteomes" id="UP000006639">
    <property type="component" value="Chromosome"/>
</dbReference>
<keyword evidence="5" id="KW-0446">Lipid-binding</keyword>